<dbReference type="RefSeq" id="WP_157615936.1">
    <property type="nucleotide sequence ID" value="NZ_CP046622.1"/>
</dbReference>
<gene>
    <name evidence="1" type="ORF">GOQ09_22655</name>
</gene>
<dbReference type="OrthoDB" id="9872623at2"/>
<protein>
    <submittedName>
        <fullName evidence="1">Uncharacterized protein</fullName>
    </submittedName>
</protein>
<proteinExistence type="predicted"/>
<dbReference type="AlphaFoldDB" id="A0A6I6HNU4"/>
<accession>A0A6I6HNU4</accession>
<name>A0A6I6HNU4_VARPD</name>
<dbReference type="EMBL" id="CP046622">
    <property type="protein sequence ID" value="QGW84204.1"/>
    <property type="molecule type" value="Genomic_DNA"/>
</dbReference>
<organism evidence="1 2">
    <name type="scientific">Variovorax paradoxus</name>
    <dbReference type="NCBI Taxonomy" id="34073"/>
    <lineage>
        <taxon>Bacteria</taxon>
        <taxon>Pseudomonadati</taxon>
        <taxon>Pseudomonadota</taxon>
        <taxon>Betaproteobacteria</taxon>
        <taxon>Burkholderiales</taxon>
        <taxon>Comamonadaceae</taxon>
        <taxon>Variovorax</taxon>
    </lineage>
</organism>
<sequence>MDKKMQERSTERRQKPPLRVTVKDAMMKRDSDVDTATSALRAAADDVTACVADLMHLVAPKGASAPVDWRGAAADRINACKQFGLVGEIHDVTFQLRALQRATELAMRRARRRAAEETARREGSGS</sequence>
<dbReference type="Proteomes" id="UP000425817">
    <property type="component" value="Chromosome"/>
</dbReference>
<reference evidence="1 2" key="1">
    <citation type="submission" date="2019-12" db="EMBL/GenBank/DDBJ databases">
        <title>Hybrid Genome Assemblies of two High G+C Isolates from Undergraduate Microbiology Courses.</title>
        <authorList>
            <person name="Ne Ville C.J."/>
            <person name="Enright D."/>
            <person name="Hernandez I."/>
            <person name="Dodsworth J."/>
            <person name="Orwin P.M."/>
        </authorList>
    </citation>
    <scope>NUCLEOTIDE SEQUENCE [LARGE SCALE GENOMIC DNA]</scope>
    <source>
        <strain evidence="1 2">CSUSB</strain>
    </source>
</reference>
<evidence type="ECO:0000313" key="2">
    <source>
        <dbReference type="Proteomes" id="UP000425817"/>
    </source>
</evidence>
<evidence type="ECO:0000313" key="1">
    <source>
        <dbReference type="EMBL" id="QGW84204.1"/>
    </source>
</evidence>